<accession>A0A5B9NJM2</accession>
<name>A0A5B9NJM2_9CAUD</name>
<sequence>MTPLNEENTMNAKTTPWRKPVGDCGGISDLVRLKYIEKETNTDFFVDVKLHAYREVGTSLECAIEVLYYDLVKVDGVYKRNVFNIQFLNWSY</sequence>
<dbReference type="Proteomes" id="UP000325316">
    <property type="component" value="Segment"/>
</dbReference>
<organism evidence="1 2">
    <name type="scientific">Klebsiella phage vB_KaeM_KaAlpha</name>
    <dbReference type="NCBI Taxonomy" id="2591367"/>
    <lineage>
        <taxon>Viruses</taxon>
        <taxon>Duplodnaviria</taxon>
        <taxon>Heunggongvirae</taxon>
        <taxon>Uroviricota</taxon>
        <taxon>Caudoviricetes</taxon>
        <taxon>Pantevenvirales</taxon>
        <taxon>Straboviridae</taxon>
        <taxon>Tevenvirinae</taxon>
        <taxon>Karamvirus</taxon>
        <taxon>Karamvirus pg7</taxon>
    </lineage>
</organism>
<reference evidence="1 2" key="1">
    <citation type="submission" date="2019-04" db="EMBL/GenBank/DDBJ databases">
        <authorList>
            <person name="Anderson K.J."/>
            <person name="Thurgood T.L."/>
            <person name="Sharma R."/>
            <person name="Arens D.K."/>
            <person name="Kruger J.L."/>
            <person name="Thompson D.W."/>
            <person name="Casjens S."/>
            <person name="Grose J.H."/>
        </authorList>
    </citation>
    <scope>NUCLEOTIDE SEQUENCE [LARGE SCALE GENOMIC DNA]</scope>
</reference>
<gene>
    <name evidence="1" type="ORF">KAALPHA_28</name>
</gene>
<dbReference type="EMBL" id="MN013084">
    <property type="protein sequence ID" value="QEG13065.1"/>
    <property type="molecule type" value="Genomic_DNA"/>
</dbReference>
<proteinExistence type="predicted"/>
<protein>
    <submittedName>
        <fullName evidence="1">Uncharacterized protein</fullName>
    </submittedName>
</protein>
<evidence type="ECO:0000313" key="1">
    <source>
        <dbReference type="EMBL" id="QEG13065.1"/>
    </source>
</evidence>
<evidence type="ECO:0000313" key="2">
    <source>
        <dbReference type="Proteomes" id="UP000325316"/>
    </source>
</evidence>